<gene>
    <name evidence="2" type="ORF">Ga0080559_TMP1785</name>
</gene>
<dbReference type="Proteomes" id="UP000186559">
    <property type="component" value="Chromosome"/>
</dbReference>
<feature type="region of interest" description="Disordered" evidence="1">
    <location>
        <begin position="1"/>
        <end position="48"/>
    </location>
</feature>
<dbReference type="AlphaFoldDB" id="A0A1U7D354"/>
<dbReference type="EMBL" id="CP014796">
    <property type="protein sequence ID" value="APX22581.1"/>
    <property type="molecule type" value="Genomic_DNA"/>
</dbReference>
<protein>
    <submittedName>
        <fullName evidence="2">Uncharacterized protein</fullName>
    </submittedName>
</protein>
<dbReference type="STRING" id="1229727.Ga0080559_TMP1785"/>
<sequence length="48" mass="4816">MCSGSRGPSNAVPPPAISRPAFAIPKTTDAAVRRQAGTPPDGLKIGLS</sequence>
<name>A0A1U7D354_9RHOB</name>
<evidence type="ECO:0000256" key="1">
    <source>
        <dbReference type="SAM" id="MobiDB-lite"/>
    </source>
</evidence>
<evidence type="ECO:0000313" key="3">
    <source>
        <dbReference type="Proteomes" id="UP000186559"/>
    </source>
</evidence>
<keyword evidence="3" id="KW-1185">Reference proteome</keyword>
<accession>A0A1U7D354</accession>
<evidence type="ECO:0000313" key="2">
    <source>
        <dbReference type="EMBL" id="APX22581.1"/>
    </source>
</evidence>
<organism evidence="2 3">
    <name type="scientific">Salipiger profundus</name>
    <dbReference type="NCBI Taxonomy" id="1229727"/>
    <lineage>
        <taxon>Bacteria</taxon>
        <taxon>Pseudomonadati</taxon>
        <taxon>Pseudomonadota</taxon>
        <taxon>Alphaproteobacteria</taxon>
        <taxon>Rhodobacterales</taxon>
        <taxon>Roseobacteraceae</taxon>
        <taxon>Salipiger</taxon>
    </lineage>
</organism>
<reference evidence="2 3" key="1">
    <citation type="submission" date="2016-03" db="EMBL/GenBank/DDBJ databases">
        <title>Deep-sea bacteria in the southern Pacific.</title>
        <authorList>
            <person name="Tang K."/>
        </authorList>
    </citation>
    <scope>NUCLEOTIDE SEQUENCE [LARGE SCALE GENOMIC DNA]</scope>
    <source>
        <strain evidence="2 3">JLT2016</strain>
    </source>
</reference>
<proteinExistence type="predicted"/>
<dbReference type="KEGG" id="tpro:Ga0080559_TMP1785"/>